<reference evidence="2 3" key="1">
    <citation type="submission" date="2019-03" db="EMBL/GenBank/DDBJ databases">
        <title>Draft genome sequences of novel Actinobacteria.</title>
        <authorList>
            <person name="Sahin N."/>
            <person name="Ay H."/>
            <person name="Saygin H."/>
        </authorList>
    </citation>
    <scope>NUCLEOTIDE SEQUENCE [LARGE SCALE GENOMIC DNA]</scope>
    <source>
        <strain evidence="2 3">5K138</strain>
    </source>
</reference>
<organism evidence="2 3">
    <name type="scientific">Jiangella asiatica</name>
    <dbReference type="NCBI Taxonomy" id="2530372"/>
    <lineage>
        <taxon>Bacteria</taxon>
        <taxon>Bacillati</taxon>
        <taxon>Actinomycetota</taxon>
        <taxon>Actinomycetes</taxon>
        <taxon>Jiangellales</taxon>
        <taxon>Jiangellaceae</taxon>
        <taxon>Jiangella</taxon>
    </lineage>
</organism>
<name>A0A4R5D6S3_9ACTN</name>
<feature type="region of interest" description="Disordered" evidence="1">
    <location>
        <begin position="1"/>
        <end position="113"/>
    </location>
</feature>
<dbReference type="EMBL" id="SMKZ01000020">
    <property type="protein sequence ID" value="TDE09066.1"/>
    <property type="molecule type" value="Genomic_DNA"/>
</dbReference>
<feature type="compositionally biased region" description="Basic residues" evidence="1">
    <location>
        <begin position="87"/>
        <end position="104"/>
    </location>
</feature>
<feature type="compositionally biased region" description="Basic residues" evidence="1">
    <location>
        <begin position="54"/>
        <end position="68"/>
    </location>
</feature>
<proteinExistence type="predicted"/>
<feature type="compositionally biased region" description="Basic residues" evidence="1">
    <location>
        <begin position="1"/>
        <end position="11"/>
    </location>
</feature>
<dbReference type="AlphaFoldDB" id="A0A4R5D6S3"/>
<feature type="compositionally biased region" description="Basic residues" evidence="1">
    <location>
        <begin position="20"/>
        <end position="43"/>
    </location>
</feature>
<accession>A0A4R5D6S3</accession>
<protein>
    <submittedName>
        <fullName evidence="2">Uncharacterized protein</fullName>
    </submittedName>
</protein>
<gene>
    <name evidence="2" type="ORF">E1269_15205</name>
</gene>
<keyword evidence="3" id="KW-1185">Reference proteome</keyword>
<sequence>MVPALRRHRRADRGGTRGRAGGRGRRPDRRRRPERRRRRRAGRPGRGAGQRHDAGRRHHRDRLVRHPTLKTAHNLRLIQDQRGGRTGSRRGRAPLTSRKRRRYSRASPGIYTY</sequence>
<evidence type="ECO:0000313" key="3">
    <source>
        <dbReference type="Proteomes" id="UP000294739"/>
    </source>
</evidence>
<dbReference type="Proteomes" id="UP000294739">
    <property type="component" value="Unassembled WGS sequence"/>
</dbReference>
<evidence type="ECO:0000256" key="1">
    <source>
        <dbReference type="SAM" id="MobiDB-lite"/>
    </source>
</evidence>
<dbReference type="InParanoid" id="A0A4R5D6S3"/>
<evidence type="ECO:0000313" key="2">
    <source>
        <dbReference type="EMBL" id="TDE09066.1"/>
    </source>
</evidence>
<comment type="caution">
    <text evidence="2">The sequence shown here is derived from an EMBL/GenBank/DDBJ whole genome shotgun (WGS) entry which is preliminary data.</text>
</comment>